<sequence>MSSCLSGGGGGGRTYGFDLDLVKPPPPTSSRSSHTSSPSSTLSESSNSALAISIKKARTPRKRLNQTYNEAAALLSTIYPNVFSTTGLKKLSNSSVRHFTFPEPSDDLLLPPLPVLFDAAFLLRKPHLEEPTAAAQIEFKNRFTTDKDCRSPASSSATCSFEPNSPQPFDDDFDAESILEEEVEEGIDSIMGNLSVSIPSEQDNSGGLLGGSSSINPLLRSLIGCRINGSHTDQIELGLGLGLEQNLQWALKAQDDCEWWRTPTVPVQNIVPNFKTPASKAASEKKKKKNEEKEKMCCKKITNRTVSTDTPKGKLKASLGLKLNHEEVLKEWSDRSSMFLDGAGSPESSANALAKLADLDLLPDASGGRETSVTKYKEKRRSRLFSKKIRYQVQKMNVDKQPRMKVSVRRFILHFIIPKLMLWRSMRNLPLLQQAIKEESQFAVAYCNRELLQKGTTEKQGQDNMRKRDY</sequence>
<gene>
    <name evidence="6" type="ORF">ZIOFF_074723</name>
</gene>
<dbReference type="PROSITE" id="PS51017">
    <property type="entry name" value="CCT"/>
    <property type="match status" value="1"/>
</dbReference>
<dbReference type="Proteomes" id="UP000734854">
    <property type="component" value="Unassembled WGS sequence"/>
</dbReference>
<dbReference type="InterPro" id="IPR052453">
    <property type="entry name" value="CONSTANS-like_ZF"/>
</dbReference>
<keyword evidence="2 3" id="KW-0539">Nucleus</keyword>
<dbReference type="InterPro" id="IPR010402">
    <property type="entry name" value="CCT_domain"/>
</dbReference>
<feature type="domain" description="CCT" evidence="5">
    <location>
        <begin position="369"/>
        <end position="411"/>
    </location>
</feature>
<reference evidence="6 7" key="1">
    <citation type="submission" date="2020-08" db="EMBL/GenBank/DDBJ databases">
        <title>Plant Genome Project.</title>
        <authorList>
            <person name="Zhang R.-G."/>
        </authorList>
    </citation>
    <scope>NUCLEOTIDE SEQUENCE [LARGE SCALE GENOMIC DNA]</scope>
    <source>
        <tissue evidence="6">Rhizome</tissue>
    </source>
</reference>
<dbReference type="PANTHER" id="PTHR31874:SF10">
    <property type="entry name" value="PROTEIN CHLOROPLAST IMPORT APPARATUS 2"/>
    <property type="match status" value="1"/>
</dbReference>
<proteinExistence type="predicted"/>
<evidence type="ECO:0000313" key="6">
    <source>
        <dbReference type="EMBL" id="KAG6467467.1"/>
    </source>
</evidence>
<evidence type="ECO:0000313" key="7">
    <source>
        <dbReference type="Proteomes" id="UP000734854"/>
    </source>
</evidence>
<comment type="subcellular location">
    <subcellularLocation>
        <location evidence="1 3">Nucleus</location>
    </subcellularLocation>
</comment>
<keyword evidence="7" id="KW-1185">Reference proteome</keyword>
<protein>
    <recommendedName>
        <fullName evidence="5">CCT domain-containing protein</fullName>
    </recommendedName>
</protein>
<evidence type="ECO:0000256" key="1">
    <source>
        <dbReference type="ARBA" id="ARBA00004123"/>
    </source>
</evidence>
<feature type="region of interest" description="Disordered" evidence="4">
    <location>
        <begin position="1"/>
        <end position="47"/>
    </location>
</feature>
<dbReference type="Pfam" id="PF06203">
    <property type="entry name" value="CCT"/>
    <property type="match status" value="1"/>
</dbReference>
<organism evidence="6 7">
    <name type="scientific">Zingiber officinale</name>
    <name type="common">Ginger</name>
    <name type="synonym">Amomum zingiber</name>
    <dbReference type="NCBI Taxonomy" id="94328"/>
    <lineage>
        <taxon>Eukaryota</taxon>
        <taxon>Viridiplantae</taxon>
        <taxon>Streptophyta</taxon>
        <taxon>Embryophyta</taxon>
        <taxon>Tracheophyta</taxon>
        <taxon>Spermatophyta</taxon>
        <taxon>Magnoliopsida</taxon>
        <taxon>Liliopsida</taxon>
        <taxon>Zingiberales</taxon>
        <taxon>Zingiberaceae</taxon>
        <taxon>Zingiber</taxon>
    </lineage>
</organism>
<name>A0A8J5C1M8_ZINOF</name>
<dbReference type="AlphaFoldDB" id="A0A8J5C1M8"/>
<feature type="compositionally biased region" description="Low complexity" evidence="4">
    <location>
        <begin position="29"/>
        <end position="47"/>
    </location>
</feature>
<comment type="caution">
    <text evidence="6">The sequence shown here is derived from an EMBL/GenBank/DDBJ whole genome shotgun (WGS) entry which is preliminary data.</text>
</comment>
<evidence type="ECO:0000256" key="2">
    <source>
        <dbReference type="ARBA" id="ARBA00023242"/>
    </source>
</evidence>
<feature type="compositionally biased region" description="Gly residues" evidence="4">
    <location>
        <begin position="1"/>
        <end position="14"/>
    </location>
</feature>
<dbReference type="GO" id="GO:0006355">
    <property type="term" value="P:regulation of DNA-templated transcription"/>
    <property type="evidence" value="ECO:0007669"/>
    <property type="project" value="TreeGrafter"/>
</dbReference>
<dbReference type="EMBL" id="JACMSC010000044">
    <property type="protein sequence ID" value="KAG6467467.1"/>
    <property type="molecule type" value="Genomic_DNA"/>
</dbReference>
<evidence type="ECO:0000256" key="3">
    <source>
        <dbReference type="PROSITE-ProRule" id="PRU00357"/>
    </source>
</evidence>
<dbReference type="PANTHER" id="PTHR31874">
    <property type="entry name" value="CCT MOTIF FAMILY PROTEIN, EXPRESSED"/>
    <property type="match status" value="1"/>
</dbReference>
<accession>A0A8J5C1M8</accession>
<dbReference type="GO" id="GO:0005634">
    <property type="term" value="C:nucleus"/>
    <property type="evidence" value="ECO:0007669"/>
    <property type="project" value="UniProtKB-SubCell"/>
</dbReference>
<evidence type="ECO:0000256" key="4">
    <source>
        <dbReference type="SAM" id="MobiDB-lite"/>
    </source>
</evidence>
<evidence type="ECO:0000259" key="5">
    <source>
        <dbReference type="PROSITE" id="PS51017"/>
    </source>
</evidence>